<dbReference type="InterPro" id="IPR011060">
    <property type="entry name" value="RibuloseP-bd_barrel"/>
</dbReference>
<dbReference type="AlphaFoldDB" id="A0AAT9IG97"/>
<dbReference type="NCBIfam" id="TIGR00262">
    <property type="entry name" value="trpA"/>
    <property type="match status" value="1"/>
</dbReference>
<accession>A0AAT9IG97</accession>
<evidence type="ECO:0000256" key="8">
    <source>
        <dbReference type="ARBA" id="ARBA00049047"/>
    </source>
</evidence>
<dbReference type="GO" id="GO:0005829">
    <property type="term" value="C:cytosol"/>
    <property type="evidence" value="ECO:0007669"/>
    <property type="project" value="TreeGrafter"/>
</dbReference>
<dbReference type="GO" id="GO:0004834">
    <property type="term" value="F:tryptophan synthase activity"/>
    <property type="evidence" value="ECO:0007669"/>
    <property type="project" value="UniProtKB-UniRule"/>
</dbReference>
<dbReference type="EC" id="4.2.1.20" evidence="9"/>
<proteinExistence type="inferred from homology"/>
<name>A0AAT9IG97_9GAMM</name>
<dbReference type="InterPro" id="IPR013785">
    <property type="entry name" value="Aldolase_TIM"/>
</dbReference>
<keyword evidence="5 9" id="KW-0822">Tryptophan biosynthesis</keyword>
<comment type="catalytic activity">
    <reaction evidence="8 9">
        <text>(1S,2R)-1-C-(indol-3-yl)glycerol 3-phosphate + L-serine = D-glyceraldehyde 3-phosphate + L-tryptophan + H2O</text>
        <dbReference type="Rhea" id="RHEA:10532"/>
        <dbReference type="ChEBI" id="CHEBI:15377"/>
        <dbReference type="ChEBI" id="CHEBI:33384"/>
        <dbReference type="ChEBI" id="CHEBI:57912"/>
        <dbReference type="ChEBI" id="CHEBI:58866"/>
        <dbReference type="ChEBI" id="CHEBI:59776"/>
        <dbReference type="EC" id="4.2.1.20"/>
    </reaction>
</comment>
<evidence type="ECO:0000256" key="2">
    <source>
        <dbReference type="ARBA" id="ARBA00004733"/>
    </source>
</evidence>
<dbReference type="FunFam" id="3.20.20.70:FF:000037">
    <property type="entry name" value="Tryptophan synthase alpha chain"/>
    <property type="match status" value="1"/>
</dbReference>
<evidence type="ECO:0000256" key="5">
    <source>
        <dbReference type="ARBA" id="ARBA00022822"/>
    </source>
</evidence>
<comment type="pathway">
    <text evidence="2 9">Amino-acid biosynthesis; L-tryptophan biosynthesis; L-tryptophan from chorismate: step 5/5.</text>
</comment>
<evidence type="ECO:0000256" key="7">
    <source>
        <dbReference type="ARBA" id="ARBA00023239"/>
    </source>
</evidence>
<evidence type="ECO:0000256" key="3">
    <source>
        <dbReference type="ARBA" id="ARBA00011270"/>
    </source>
</evidence>
<dbReference type="PANTHER" id="PTHR43406:SF1">
    <property type="entry name" value="TRYPTOPHAN SYNTHASE ALPHA CHAIN, CHLOROPLASTIC"/>
    <property type="match status" value="1"/>
</dbReference>
<keyword evidence="4 9" id="KW-0028">Amino-acid biosynthesis</keyword>
<dbReference type="Gene3D" id="3.20.20.70">
    <property type="entry name" value="Aldolase class I"/>
    <property type="match status" value="1"/>
</dbReference>
<comment type="function">
    <text evidence="1 9">The alpha subunit is responsible for the aldol cleavage of indoleglycerol phosphate to indole and glyceraldehyde 3-phosphate.</text>
</comment>
<comment type="similarity">
    <text evidence="9 10">Belongs to the TrpA family.</text>
</comment>
<evidence type="ECO:0000256" key="9">
    <source>
        <dbReference type="HAMAP-Rule" id="MF_00131"/>
    </source>
</evidence>
<dbReference type="SUPFAM" id="SSF51366">
    <property type="entry name" value="Ribulose-phoshate binding barrel"/>
    <property type="match status" value="1"/>
</dbReference>
<keyword evidence="7 9" id="KW-0456">Lyase</keyword>
<dbReference type="PROSITE" id="PS00167">
    <property type="entry name" value="TRP_SYNTHASE_ALPHA"/>
    <property type="match status" value="1"/>
</dbReference>
<dbReference type="InterPro" id="IPR002028">
    <property type="entry name" value="Trp_synthase_suA"/>
</dbReference>
<dbReference type="PANTHER" id="PTHR43406">
    <property type="entry name" value="TRYPTOPHAN SYNTHASE, ALPHA CHAIN"/>
    <property type="match status" value="1"/>
</dbReference>
<dbReference type="CDD" id="cd04724">
    <property type="entry name" value="Tryptophan_synthase_alpha"/>
    <property type="match status" value="1"/>
</dbReference>
<dbReference type="RefSeq" id="WP_367681181.1">
    <property type="nucleotide sequence ID" value="NZ_OZ060371.1"/>
</dbReference>
<feature type="active site" description="Proton acceptor" evidence="9">
    <location>
        <position position="50"/>
    </location>
</feature>
<feature type="active site" description="Proton acceptor" evidence="9">
    <location>
        <position position="61"/>
    </location>
</feature>
<comment type="subunit">
    <text evidence="3 9">Tetramer of two alpha and two beta chains.</text>
</comment>
<dbReference type="EMBL" id="OZ060371">
    <property type="protein sequence ID" value="CAL4042940.1"/>
    <property type="molecule type" value="Genomic_DNA"/>
</dbReference>
<evidence type="ECO:0000256" key="4">
    <source>
        <dbReference type="ARBA" id="ARBA00022605"/>
    </source>
</evidence>
<evidence type="ECO:0000256" key="10">
    <source>
        <dbReference type="RuleBase" id="RU003662"/>
    </source>
</evidence>
<evidence type="ECO:0000256" key="6">
    <source>
        <dbReference type="ARBA" id="ARBA00023141"/>
    </source>
</evidence>
<dbReference type="Pfam" id="PF00290">
    <property type="entry name" value="Trp_syntA"/>
    <property type="match status" value="1"/>
</dbReference>
<organism evidence="11">
    <name type="scientific">Buchnera aphidicola</name>
    <name type="common">Anoecia corni</name>
    <dbReference type="NCBI Taxonomy" id="2994477"/>
    <lineage>
        <taxon>Bacteria</taxon>
        <taxon>Pseudomonadati</taxon>
        <taxon>Pseudomonadota</taxon>
        <taxon>Gammaproteobacteria</taxon>
        <taxon>Enterobacterales</taxon>
        <taxon>Erwiniaceae</taxon>
        <taxon>Buchnera</taxon>
    </lineage>
</organism>
<dbReference type="InterPro" id="IPR018204">
    <property type="entry name" value="Trp_synthase_alpha_AS"/>
</dbReference>
<reference evidence="11" key="1">
    <citation type="submission" date="2024-06" db="EMBL/GenBank/DDBJ databases">
        <authorList>
            <person name="Manzano-Marin A."/>
            <person name="Manzano-Marin A."/>
            <person name="Alejandro Manzano Marin A."/>
        </authorList>
    </citation>
    <scope>NUCLEOTIDE SEQUENCE</scope>
    <source>
        <strain evidence="11">Ancorni-2928</strain>
    </source>
</reference>
<keyword evidence="6 9" id="KW-0057">Aromatic amino acid biosynthesis</keyword>
<evidence type="ECO:0000256" key="1">
    <source>
        <dbReference type="ARBA" id="ARBA00003365"/>
    </source>
</evidence>
<dbReference type="HAMAP" id="MF_00131">
    <property type="entry name" value="Trp_synth_alpha"/>
    <property type="match status" value="1"/>
</dbReference>
<gene>
    <name evidence="9 11" type="primary">trpA</name>
    <name evidence="11" type="ORF">BUANCORI2928_217</name>
</gene>
<sequence>MDRYKYLFKKLHYSKNRCLIPFLTIGDPSLKLSYKIIYFILKKKLAHALELGIPFSDPLADGQTIQKANLRALKSNITLKKCFFLIKKIRNVFKKIPIGLLIYANMVFQKGIYNFFYECYINGIDSVIIPDVPIEESQYFKKTAELYGIHFIIMCPPDANENLLKKISMLATGFVYLLSRTGVTGNNKTINASSISKTIKTLKKYTAIPLIQGFGISKVEQIEFALKNKVSGIVCGSAIISMIEHLYQKQPHLIFKKMHTLLSSFKKTTLYKK</sequence>
<evidence type="ECO:0000313" key="11">
    <source>
        <dbReference type="EMBL" id="CAL4042940.1"/>
    </source>
</evidence>
<protein>
    <recommendedName>
        <fullName evidence="9">Tryptophan synthase alpha chain</fullName>
        <ecNumber evidence="9">4.2.1.20</ecNumber>
    </recommendedName>
</protein>